<dbReference type="CDD" id="cd06261">
    <property type="entry name" value="TM_PBP2"/>
    <property type="match status" value="1"/>
</dbReference>
<feature type="transmembrane region" description="Helical" evidence="5">
    <location>
        <begin position="177"/>
        <end position="202"/>
    </location>
</feature>
<sequence>MLGTKYVRSRLDRVGSREPLLNRIDISDRTLKWLFLLPSVAILAFLAIYPFIQGIWMSFHEWPLAADTRTWVGLANYEALVESERFLGSARATVVFTGVSVTLELILGVALALYLRSLTGNWRPIFRTIFILPMVMTPIATGLMWRLLLNGQIGVVNWMIINFLGMTPPSWTSSPTVAMATVIMIDIWQWTPLIVMIVYAGLLSIPETMYEAARVDGAPKLAVFRHITLPQIKYMIGIAVVFRLMRSFRSFDIIWLVTNGGPGTATEILNIYLYRVAFVNLQGGEAAALGIILLVVTIAITMGIIRGLGMQ</sequence>
<feature type="transmembrane region" description="Helical" evidence="5">
    <location>
        <begin position="33"/>
        <end position="52"/>
    </location>
</feature>
<keyword evidence="3 5" id="KW-1133">Transmembrane helix</keyword>
<dbReference type="AlphaFoldDB" id="A0ABD6CQM9"/>
<comment type="subcellular location">
    <subcellularLocation>
        <location evidence="5">Cell membrane</location>
        <topology evidence="5">Multi-pass membrane protein</topology>
    </subcellularLocation>
    <subcellularLocation>
        <location evidence="1">Membrane</location>
        <topology evidence="1">Multi-pass membrane protein</topology>
    </subcellularLocation>
</comment>
<dbReference type="Proteomes" id="UP001597085">
    <property type="component" value="Unassembled WGS sequence"/>
</dbReference>
<comment type="caution">
    <text evidence="7">The sequence shown here is derived from an EMBL/GenBank/DDBJ whole genome shotgun (WGS) entry which is preliminary data.</text>
</comment>
<feature type="domain" description="ABC transmembrane type-1" evidence="6">
    <location>
        <begin position="90"/>
        <end position="304"/>
    </location>
</feature>
<keyword evidence="2 5" id="KW-0812">Transmembrane</keyword>
<dbReference type="InterPro" id="IPR052730">
    <property type="entry name" value="Sugar_ABC_transporter"/>
</dbReference>
<evidence type="ECO:0000259" key="6">
    <source>
        <dbReference type="PROSITE" id="PS50928"/>
    </source>
</evidence>
<comment type="similarity">
    <text evidence="5">Belongs to the binding-protein-dependent transport system permease family.</text>
</comment>
<keyword evidence="5" id="KW-0813">Transport</keyword>
<dbReference type="InterPro" id="IPR035906">
    <property type="entry name" value="MetI-like_sf"/>
</dbReference>
<feature type="transmembrane region" description="Helical" evidence="5">
    <location>
        <begin position="94"/>
        <end position="115"/>
    </location>
</feature>
<feature type="transmembrane region" description="Helical" evidence="5">
    <location>
        <begin position="254"/>
        <end position="274"/>
    </location>
</feature>
<proteinExistence type="inferred from homology"/>
<feature type="transmembrane region" description="Helical" evidence="5">
    <location>
        <begin position="286"/>
        <end position="305"/>
    </location>
</feature>
<dbReference type="Gene3D" id="1.10.3720.10">
    <property type="entry name" value="MetI-like"/>
    <property type="match status" value="1"/>
</dbReference>
<dbReference type="Pfam" id="PF00528">
    <property type="entry name" value="BPD_transp_1"/>
    <property type="match status" value="1"/>
</dbReference>
<dbReference type="InterPro" id="IPR000515">
    <property type="entry name" value="MetI-like"/>
</dbReference>
<keyword evidence="4 5" id="KW-0472">Membrane</keyword>
<evidence type="ECO:0000313" key="7">
    <source>
        <dbReference type="EMBL" id="MFD1600365.1"/>
    </source>
</evidence>
<organism evidence="7 8">
    <name type="scientific">Halobellus rarus</name>
    <dbReference type="NCBI Taxonomy" id="1126237"/>
    <lineage>
        <taxon>Archaea</taxon>
        <taxon>Methanobacteriati</taxon>
        <taxon>Methanobacteriota</taxon>
        <taxon>Stenosarchaea group</taxon>
        <taxon>Halobacteria</taxon>
        <taxon>Halobacteriales</taxon>
        <taxon>Haloferacaceae</taxon>
        <taxon>Halobellus</taxon>
    </lineage>
</organism>
<dbReference type="GO" id="GO:0005886">
    <property type="term" value="C:plasma membrane"/>
    <property type="evidence" value="ECO:0007669"/>
    <property type="project" value="UniProtKB-SubCell"/>
</dbReference>
<protein>
    <submittedName>
        <fullName evidence="7">Carbohydrate ABC transporter permease</fullName>
    </submittedName>
</protein>
<evidence type="ECO:0000256" key="5">
    <source>
        <dbReference type="RuleBase" id="RU363032"/>
    </source>
</evidence>
<evidence type="ECO:0000313" key="8">
    <source>
        <dbReference type="Proteomes" id="UP001597085"/>
    </source>
</evidence>
<accession>A0ABD6CQM9</accession>
<gene>
    <name evidence="7" type="ORF">ACFSBX_15565</name>
</gene>
<dbReference type="PANTHER" id="PTHR43759:SF1">
    <property type="entry name" value="GLUCOSE IMPORT SYSTEM PERMEASE PROTEIN GLCT"/>
    <property type="match status" value="1"/>
</dbReference>
<feature type="transmembrane region" description="Helical" evidence="5">
    <location>
        <begin position="124"/>
        <end position="141"/>
    </location>
</feature>
<reference evidence="7 8" key="1">
    <citation type="journal article" date="2019" name="Int. J. Syst. Evol. Microbiol.">
        <title>The Global Catalogue of Microorganisms (GCM) 10K type strain sequencing project: providing services to taxonomists for standard genome sequencing and annotation.</title>
        <authorList>
            <consortium name="The Broad Institute Genomics Platform"/>
            <consortium name="The Broad Institute Genome Sequencing Center for Infectious Disease"/>
            <person name="Wu L."/>
            <person name="Ma J."/>
        </authorList>
    </citation>
    <scope>NUCLEOTIDE SEQUENCE [LARGE SCALE GENOMIC DNA]</scope>
    <source>
        <strain evidence="7 8">CGMCC 1.12121</strain>
    </source>
</reference>
<dbReference type="EMBL" id="JBHUDK010000014">
    <property type="protein sequence ID" value="MFD1600365.1"/>
    <property type="molecule type" value="Genomic_DNA"/>
</dbReference>
<name>A0ABD6CQM9_9EURY</name>
<dbReference type="PROSITE" id="PS50928">
    <property type="entry name" value="ABC_TM1"/>
    <property type="match status" value="1"/>
</dbReference>
<dbReference type="RefSeq" id="WP_256421902.1">
    <property type="nucleotide sequence ID" value="NZ_JANHDI010000009.1"/>
</dbReference>
<keyword evidence="8" id="KW-1185">Reference proteome</keyword>
<evidence type="ECO:0000256" key="3">
    <source>
        <dbReference type="ARBA" id="ARBA00022989"/>
    </source>
</evidence>
<evidence type="ECO:0000256" key="1">
    <source>
        <dbReference type="ARBA" id="ARBA00004141"/>
    </source>
</evidence>
<evidence type="ECO:0000256" key="4">
    <source>
        <dbReference type="ARBA" id="ARBA00023136"/>
    </source>
</evidence>
<dbReference type="PANTHER" id="PTHR43759">
    <property type="entry name" value="TREHALOSE TRANSPORT SYSTEM PERMEASE PROTEIN SUGA"/>
    <property type="match status" value="1"/>
</dbReference>
<evidence type="ECO:0000256" key="2">
    <source>
        <dbReference type="ARBA" id="ARBA00022692"/>
    </source>
</evidence>
<dbReference type="SUPFAM" id="SSF161098">
    <property type="entry name" value="MetI-like"/>
    <property type="match status" value="1"/>
</dbReference>